<dbReference type="InterPro" id="IPR011006">
    <property type="entry name" value="CheY-like_superfamily"/>
</dbReference>
<keyword evidence="4" id="KW-1185">Reference proteome</keyword>
<dbReference type="SMART" id="SM00850">
    <property type="entry name" value="LytTR"/>
    <property type="match status" value="1"/>
</dbReference>
<proteinExistence type="predicted"/>
<dbReference type="AlphaFoldDB" id="A0A4R6IYR9"/>
<sequence length="258" mass="29494">MYTAIITDDNIIERDALFFHLSKIKNITVIASCNNGEETAALLQVQSADIVFSDIDMPRMNGIDLLKGISKPPVFIFISSFPEYAAESYNLDAIDYIIKPASFERVKKAVDKAIEYIEIKNNTKLYSEKFDPENQISEFGSRLSTDEFFFIKENNNYSKLNIQDITYIESMGDFSKIHINGQKKSVVLVSLKNIERQLSPKIFRRIHRQYIINLLQIGSVTNTEVQLLDKTIIPISSSYRQSLIESVVEGKLLKRFGD</sequence>
<evidence type="ECO:0000313" key="4">
    <source>
        <dbReference type="Proteomes" id="UP000295741"/>
    </source>
</evidence>
<organism evidence="3 4">
    <name type="scientific">Sediminibacterium goheungense</name>
    <dbReference type="NCBI Taxonomy" id="1086393"/>
    <lineage>
        <taxon>Bacteria</taxon>
        <taxon>Pseudomonadati</taxon>
        <taxon>Bacteroidota</taxon>
        <taxon>Chitinophagia</taxon>
        <taxon>Chitinophagales</taxon>
        <taxon>Chitinophagaceae</taxon>
        <taxon>Sediminibacterium</taxon>
    </lineage>
</organism>
<dbReference type="SMART" id="SM00448">
    <property type="entry name" value="REC"/>
    <property type="match status" value="1"/>
</dbReference>
<name>A0A4R6IYR9_9BACT</name>
<dbReference type="Gene3D" id="2.40.50.1020">
    <property type="entry name" value="LytTr DNA-binding domain"/>
    <property type="match status" value="1"/>
</dbReference>
<dbReference type="RefSeq" id="WP_133472568.1">
    <property type="nucleotide sequence ID" value="NZ_SNWP01000010.1"/>
</dbReference>
<dbReference type="Gene3D" id="3.40.50.2300">
    <property type="match status" value="1"/>
</dbReference>
<dbReference type="Pfam" id="PF00072">
    <property type="entry name" value="Response_reg"/>
    <property type="match status" value="1"/>
</dbReference>
<dbReference type="OrthoDB" id="9787344at2"/>
<evidence type="ECO:0000313" key="3">
    <source>
        <dbReference type="EMBL" id="TDO27999.1"/>
    </source>
</evidence>
<evidence type="ECO:0000259" key="2">
    <source>
        <dbReference type="PROSITE" id="PS50110"/>
    </source>
</evidence>
<dbReference type="InterPro" id="IPR046947">
    <property type="entry name" value="LytR-like"/>
</dbReference>
<protein>
    <submittedName>
        <fullName evidence="3">LytTR family two component transcriptional regulator</fullName>
    </submittedName>
</protein>
<dbReference type="GO" id="GO:0003677">
    <property type="term" value="F:DNA binding"/>
    <property type="evidence" value="ECO:0007669"/>
    <property type="project" value="InterPro"/>
</dbReference>
<dbReference type="Proteomes" id="UP000295741">
    <property type="component" value="Unassembled WGS sequence"/>
</dbReference>
<evidence type="ECO:0000256" key="1">
    <source>
        <dbReference type="PROSITE-ProRule" id="PRU00169"/>
    </source>
</evidence>
<feature type="modified residue" description="4-aspartylphosphate" evidence="1">
    <location>
        <position position="54"/>
    </location>
</feature>
<gene>
    <name evidence="3" type="ORF">BC659_0055</name>
</gene>
<keyword evidence="1" id="KW-0597">Phosphoprotein</keyword>
<accession>A0A4R6IYR9</accession>
<dbReference type="SUPFAM" id="SSF52172">
    <property type="entry name" value="CheY-like"/>
    <property type="match status" value="1"/>
</dbReference>
<dbReference type="PANTHER" id="PTHR37299">
    <property type="entry name" value="TRANSCRIPTIONAL REGULATOR-RELATED"/>
    <property type="match status" value="1"/>
</dbReference>
<dbReference type="PROSITE" id="PS50110">
    <property type="entry name" value="RESPONSE_REGULATORY"/>
    <property type="match status" value="1"/>
</dbReference>
<dbReference type="InterPro" id="IPR007492">
    <property type="entry name" value="LytTR_DNA-bd_dom"/>
</dbReference>
<dbReference type="InterPro" id="IPR001789">
    <property type="entry name" value="Sig_transdc_resp-reg_receiver"/>
</dbReference>
<dbReference type="PANTHER" id="PTHR37299:SF1">
    <property type="entry name" value="STAGE 0 SPORULATION PROTEIN A HOMOLOG"/>
    <property type="match status" value="1"/>
</dbReference>
<dbReference type="GO" id="GO:0000156">
    <property type="term" value="F:phosphorelay response regulator activity"/>
    <property type="evidence" value="ECO:0007669"/>
    <property type="project" value="InterPro"/>
</dbReference>
<dbReference type="EMBL" id="SNWP01000010">
    <property type="protein sequence ID" value="TDO27999.1"/>
    <property type="molecule type" value="Genomic_DNA"/>
</dbReference>
<feature type="domain" description="Response regulatory" evidence="2">
    <location>
        <begin position="3"/>
        <end position="114"/>
    </location>
</feature>
<comment type="caution">
    <text evidence="3">The sequence shown here is derived from an EMBL/GenBank/DDBJ whole genome shotgun (WGS) entry which is preliminary data.</text>
</comment>
<reference evidence="3 4" key="1">
    <citation type="submission" date="2019-03" db="EMBL/GenBank/DDBJ databases">
        <title>Genomic Encyclopedia of Archaeal and Bacterial Type Strains, Phase II (KMG-II): from individual species to whole genera.</title>
        <authorList>
            <person name="Goeker M."/>
        </authorList>
    </citation>
    <scope>NUCLEOTIDE SEQUENCE [LARGE SCALE GENOMIC DNA]</scope>
    <source>
        <strain evidence="3 4">DSM 28323</strain>
    </source>
</reference>
<dbReference type="Pfam" id="PF04397">
    <property type="entry name" value="LytTR"/>
    <property type="match status" value="1"/>
</dbReference>